<dbReference type="AlphaFoldDB" id="W9CBT7"/>
<evidence type="ECO:0000313" key="3">
    <source>
        <dbReference type="Proteomes" id="UP000019487"/>
    </source>
</evidence>
<organism evidence="2 3">
    <name type="scientific">Sclerotinia borealis (strain F-4128)</name>
    <dbReference type="NCBI Taxonomy" id="1432307"/>
    <lineage>
        <taxon>Eukaryota</taxon>
        <taxon>Fungi</taxon>
        <taxon>Dikarya</taxon>
        <taxon>Ascomycota</taxon>
        <taxon>Pezizomycotina</taxon>
        <taxon>Leotiomycetes</taxon>
        <taxon>Helotiales</taxon>
        <taxon>Sclerotiniaceae</taxon>
        <taxon>Sclerotinia</taxon>
    </lineage>
</organism>
<feature type="compositionally biased region" description="Polar residues" evidence="1">
    <location>
        <begin position="153"/>
        <end position="166"/>
    </location>
</feature>
<name>W9CBT7_SCLBF</name>
<dbReference type="STRING" id="1432307.W9CBT7"/>
<evidence type="ECO:0000256" key="1">
    <source>
        <dbReference type="SAM" id="MobiDB-lite"/>
    </source>
</evidence>
<feature type="compositionally biased region" description="Basic and acidic residues" evidence="1">
    <location>
        <begin position="210"/>
        <end position="230"/>
    </location>
</feature>
<feature type="compositionally biased region" description="Acidic residues" evidence="1">
    <location>
        <begin position="85"/>
        <end position="98"/>
    </location>
</feature>
<feature type="compositionally biased region" description="Basic and acidic residues" evidence="1">
    <location>
        <begin position="23"/>
        <end position="33"/>
    </location>
</feature>
<sequence>MDYAPIALQATDVFLDKHFHKIPDKAFRKETYRPRIPFKASRKKRREEKERRNSQDQRPSQNERRDSQDRGEDRDKGLQRREEEPYNDPEIEEAGYDSEPDHSSRQRERGRNIRGRDWDWKSRGGDRDLRDIPRHSGADASHAYGHAYEESNRSNTSPQLPYSQQPPHVRSEYLPKYDGHPQLDTASHNPLYSPPLPIAPSPALGSGSGRDIDERGKFYDSDEKYEGERMRRPKPIQRRSSYDDIHSQRVSHSSKLDQRLSTRDHNQHQTQNRRRSNCSNSNSEKESQMKSMKDKDRAERYGLKDEVKGLFTDSPKGLAGGAIGALVGGWATEKFQKGRGRERRDMGDRAKVITLLGAVAGGLVGNAVVDRWEDGRR</sequence>
<feature type="compositionally biased region" description="Basic and acidic residues" evidence="1">
    <location>
        <begin position="254"/>
        <end position="267"/>
    </location>
</feature>
<dbReference type="HOGENOM" id="CLU_746132_0_0_1"/>
<feature type="compositionally biased region" description="Basic and acidic residues" evidence="1">
    <location>
        <begin position="169"/>
        <end position="181"/>
    </location>
</feature>
<gene>
    <name evidence="2" type="ORF">SBOR_7596</name>
</gene>
<reference evidence="2 3" key="1">
    <citation type="journal article" date="2014" name="Genome Announc.">
        <title>Draft genome sequence of Sclerotinia borealis, a psychrophilic plant pathogenic fungus.</title>
        <authorList>
            <person name="Mardanov A.V."/>
            <person name="Beletsky A.V."/>
            <person name="Kadnikov V.V."/>
            <person name="Ignatov A.N."/>
            <person name="Ravin N.V."/>
        </authorList>
    </citation>
    <scope>NUCLEOTIDE SEQUENCE [LARGE SCALE GENOMIC DNA]</scope>
    <source>
        <strain evidence="3">F-4157</strain>
    </source>
</reference>
<accession>W9CBT7</accession>
<feature type="compositionally biased region" description="Basic and acidic residues" evidence="1">
    <location>
        <begin position="99"/>
        <end position="137"/>
    </location>
</feature>
<keyword evidence="3" id="KW-1185">Reference proteome</keyword>
<protein>
    <recommendedName>
        <fullName evidence="4">Glycine zipper 2TM domain-containing protein</fullName>
    </recommendedName>
</protein>
<dbReference type="Proteomes" id="UP000019487">
    <property type="component" value="Unassembled WGS sequence"/>
</dbReference>
<proteinExistence type="predicted"/>
<dbReference type="EMBL" id="AYSA01000432">
    <property type="protein sequence ID" value="ESZ92030.1"/>
    <property type="molecule type" value="Genomic_DNA"/>
</dbReference>
<evidence type="ECO:0000313" key="2">
    <source>
        <dbReference type="EMBL" id="ESZ92030.1"/>
    </source>
</evidence>
<feature type="compositionally biased region" description="Basic and acidic residues" evidence="1">
    <location>
        <begin position="47"/>
        <end position="84"/>
    </location>
</feature>
<feature type="region of interest" description="Disordered" evidence="1">
    <location>
        <begin position="23"/>
        <end position="300"/>
    </location>
</feature>
<evidence type="ECO:0008006" key="4">
    <source>
        <dbReference type="Google" id="ProtNLM"/>
    </source>
</evidence>
<feature type="compositionally biased region" description="Basic and acidic residues" evidence="1">
    <location>
        <begin position="283"/>
        <end position="300"/>
    </location>
</feature>
<dbReference type="OrthoDB" id="3561227at2759"/>
<comment type="caution">
    <text evidence="2">The sequence shown here is derived from an EMBL/GenBank/DDBJ whole genome shotgun (WGS) entry which is preliminary data.</text>
</comment>